<dbReference type="PIRSF" id="PIRSF019455">
    <property type="entry name" value="CopR_AtkY"/>
    <property type="match status" value="1"/>
</dbReference>
<dbReference type="Gene3D" id="1.10.4040.10">
    <property type="entry name" value="Penicillinase repressor domain"/>
    <property type="match status" value="1"/>
</dbReference>
<dbReference type="Pfam" id="PF03965">
    <property type="entry name" value="Penicillinase_R"/>
    <property type="match status" value="1"/>
</dbReference>
<sequence>MKDCRLTEAETKFAEIIWANGPLKSSELVRLCEGSLNWKKSTTYTMLKRLEDKGIFQNENGLVRSLIGKEDFYAEQSKQFVAETFEGSLPRFVAAFARRKKLSEKEIDELQKLIDEHRGE</sequence>
<reference evidence="6" key="2">
    <citation type="submission" date="2021-04" db="EMBL/GenBank/DDBJ databases">
        <authorList>
            <person name="Liu J."/>
        </authorList>
    </citation>
    <scope>NUCLEOTIDE SEQUENCE</scope>
    <source>
        <strain evidence="6">BAD-6</strain>
    </source>
</reference>
<evidence type="ECO:0000256" key="3">
    <source>
        <dbReference type="ARBA" id="ARBA00023125"/>
    </source>
</evidence>
<dbReference type="RefSeq" id="WP_227020059.1">
    <property type="nucleotide sequence ID" value="NZ_JAGSND010000018.1"/>
</dbReference>
<comment type="similarity">
    <text evidence="1">Belongs to the BlaI transcriptional regulatory family.</text>
</comment>
<feature type="coiled-coil region" evidence="5">
    <location>
        <begin position="93"/>
        <end position="120"/>
    </location>
</feature>
<dbReference type="SUPFAM" id="SSF46785">
    <property type="entry name" value="Winged helix' DNA-binding domain"/>
    <property type="match status" value="1"/>
</dbReference>
<evidence type="ECO:0000256" key="1">
    <source>
        <dbReference type="ARBA" id="ARBA00011046"/>
    </source>
</evidence>
<name>A0A8J7W3Y8_9FIRM</name>
<dbReference type="Proteomes" id="UP000675664">
    <property type="component" value="Unassembled WGS sequence"/>
</dbReference>
<accession>A0A8J7W3Y8</accession>
<keyword evidence="3" id="KW-0238">DNA-binding</keyword>
<reference evidence="6" key="1">
    <citation type="submission" date="2021-04" db="EMBL/GenBank/DDBJ databases">
        <title>Sinoanaerobacter chloroacetimidivorans sp. nov., an obligate anaerobic bacterium isolated from anaerobic sludge.</title>
        <authorList>
            <person name="Bao Y."/>
        </authorList>
    </citation>
    <scope>NUCLEOTIDE SEQUENCE</scope>
    <source>
        <strain evidence="6">BAD-6</strain>
    </source>
</reference>
<dbReference type="InterPro" id="IPR005650">
    <property type="entry name" value="BlaI_family"/>
</dbReference>
<dbReference type="InterPro" id="IPR036388">
    <property type="entry name" value="WH-like_DNA-bd_sf"/>
</dbReference>
<gene>
    <name evidence="6" type="ORF">KCX82_18775</name>
</gene>
<evidence type="ECO:0000256" key="2">
    <source>
        <dbReference type="ARBA" id="ARBA00023015"/>
    </source>
</evidence>
<evidence type="ECO:0000256" key="4">
    <source>
        <dbReference type="ARBA" id="ARBA00023163"/>
    </source>
</evidence>
<keyword evidence="7" id="KW-1185">Reference proteome</keyword>
<comment type="caution">
    <text evidence="6">The sequence shown here is derived from an EMBL/GenBank/DDBJ whole genome shotgun (WGS) entry which is preliminary data.</text>
</comment>
<keyword evidence="5" id="KW-0175">Coiled coil</keyword>
<dbReference type="AlphaFoldDB" id="A0A8J7W3Y8"/>
<dbReference type="Gene3D" id="1.10.10.10">
    <property type="entry name" value="Winged helix-like DNA-binding domain superfamily/Winged helix DNA-binding domain"/>
    <property type="match status" value="1"/>
</dbReference>
<dbReference type="GO" id="GO:0003677">
    <property type="term" value="F:DNA binding"/>
    <property type="evidence" value="ECO:0007669"/>
    <property type="project" value="UniProtKB-KW"/>
</dbReference>
<evidence type="ECO:0000256" key="5">
    <source>
        <dbReference type="SAM" id="Coils"/>
    </source>
</evidence>
<keyword evidence="2" id="KW-0805">Transcription regulation</keyword>
<dbReference type="InterPro" id="IPR036390">
    <property type="entry name" value="WH_DNA-bd_sf"/>
</dbReference>
<evidence type="ECO:0000313" key="6">
    <source>
        <dbReference type="EMBL" id="MBR0599931.1"/>
    </source>
</evidence>
<proteinExistence type="inferred from homology"/>
<dbReference type="GO" id="GO:0045892">
    <property type="term" value="P:negative regulation of DNA-templated transcription"/>
    <property type="evidence" value="ECO:0007669"/>
    <property type="project" value="InterPro"/>
</dbReference>
<dbReference type="EMBL" id="JAGSND010000018">
    <property type="protein sequence ID" value="MBR0599931.1"/>
    <property type="molecule type" value="Genomic_DNA"/>
</dbReference>
<keyword evidence="4" id="KW-0804">Transcription</keyword>
<organism evidence="6 7">
    <name type="scientific">Sinanaerobacter chloroacetimidivorans</name>
    <dbReference type="NCBI Taxonomy" id="2818044"/>
    <lineage>
        <taxon>Bacteria</taxon>
        <taxon>Bacillati</taxon>
        <taxon>Bacillota</taxon>
        <taxon>Clostridia</taxon>
        <taxon>Peptostreptococcales</taxon>
        <taxon>Anaerovoracaceae</taxon>
        <taxon>Sinanaerobacter</taxon>
    </lineage>
</organism>
<evidence type="ECO:0000313" key="7">
    <source>
        <dbReference type="Proteomes" id="UP000675664"/>
    </source>
</evidence>
<protein>
    <submittedName>
        <fullName evidence="6">BlaI/MecI/CopY family transcriptional regulator</fullName>
    </submittedName>
</protein>